<keyword evidence="4" id="KW-0732">Signal</keyword>
<dbReference type="AlphaFoldDB" id="A0A2P4XA55"/>
<keyword evidence="5" id="KW-0233">DNA recombination</keyword>
<comment type="subcellular location">
    <subcellularLocation>
        <location evidence="1 6">Secreted</location>
    </subcellularLocation>
</comment>
<evidence type="ECO:0000256" key="2">
    <source>
        <dbReference type="ARBA" id="ARBA00010400"/>
    </source>
</evidence>
<dbReference type="OrthoDB" id="113189at2759"/>
<gene>
    <name evidence="7" type="ORF">PHPALM_28441</name>
</gene>
<dbReference type="InterPro" id="IPR011010">
    <property type="entry name" value="DNA_brk_join_enz"/>
</dbReference>
<evidence type="ECO:0000256" key="3">
    <source>
        <dbReference type="ARBA" id="ARBA00022525"/>
    </source>
</evidence>
<protein>
    <recommendedName>
        <fullName evidence="6">RxLR effector protein</fullName>
    </recommendedName>
</protein>
<evidence type="ECO:0000256" key="4">
    <source>
        <dbReference type="ARBA" id="ARBA00022729"/>
    </source>
</evidence>
<proteinExistence type="inferred from homology"/>
<dbReference type="InterPro" id="IPR013762">
    <property type="entry name" value="Integrase-like_cat_sf"/>
</dbReference>
<comment type="domain">
    <text evidence="6">The RxLR-dEER motif acts to carry the protein into the host cell cytoplasm through binding to cell surface phosphatidylinositol-3-phosphate.</text>
</comment>
<evidence type="ECO:0000256" key="1">
    <source>
        <dbReference type="ARBA" id="ARBA00004613"/>
    </source>
</evidence>
<comment type="function">
    <text evidence="6">Effector that suppresses plant defense responses during pathogen infection.</text>
</comment>
<dbReference type="InterPro" id="IPR031825">
    <property type="entry name" value="RXLR"/>
</dbReference>
<dbReference type="Pfam" id="PF16810">
    <property type="entry name" value="RXLR"/>
    <property type="match status" value="1"/>
</dbReference>
<reference evidence="7 8" key="1">
    <citation type="journal article" date="2017" name="Genome Biol. Evol.">
        <title>Phytophthora megakarya and P. palmivora, closely related causal agents of cacao black pod rot, underwent increases in genome sizes and gene numbers by different mechanisms.</title>
        <authorList>
            <person name="Ali S.S."/>
            <person name="Shao J."/>
            <person name="Lary D.J."/>
            <person name="Kronmiller B."/>
            <person name="Shen D."/>
            <person name="Strem M.D."/>
            <person name="Amoako-Attah I."/>
            <person name="Akrofi A.Y."/>
            <person name="Begoude B.A."/>
            <person name="Ten Hoopen G.M."/>
            <person name="Coulibaly K."/>
            <person name="Kebe B.I."/>
            <person name="Melnick R.L."/>
            <person name="Guiltinan M.J."/>
            <person name="Tyler B.M."/>
            <person name="Meinhardt L.W."/>
            <person name="Bailey B.A."/>
        </authorList>
    </citation>
    <scope>NUCLEOTIDE SEQUENCE [LARGE SCALE GENOMIC DNA]</scope>
    <source>
        <strain evidence="8">sbr112.9</strain>
    </source>
</reference>
<evidence type="ECO:0000313" key="8">
    <source>
        <dbReference type="Proteomes" id="UP000237271"/>
    </source>
</evidence>
<comment type="caution">
    <text evidence="7">The sequence shown here is derived from an EMBL/GenBank/DDBJ whole genome shotgun (WGS) entry which is preliminary data.</text>
</comment>
<dbReference type="GO" id="GO:0015074">
    <property type="term" value="P:DNA integration"/>
    <property type="evidence" value="ECO:0007669"/>
    <property type="project" value="InterPro"/>
</dbReference>
<organism evidence="7 8">
    <name type="scientific">Phytophthora palmivora</name>
    <dbReference type="NCBI Taxonomy" id="4796"/>
    <lineage>
        <taxon>Eukaryota</taxon>
        <taxon>Sar</taxon>
        <taxon>Stramenopiles</taxon>
        <taxon>Oomycota</taxon>
        <taxon>Peronosporomycetes</taxon>
        <taxon>Peronosporales</taxon>
        <taxon>Peronosporaceae</taxon>
        <taxon>Phytophthora</taxon>
    </lineage>
</organism>
<dbReference type="GO" id="GO:0003677">
    <property type="term" value="F:DNA binding"/>
    <property type="evidence" value="ECO:0007669"/>
    <property type="project" value="InterPro"/>
</dbReference>
<sequence>MTNQPPGLNSQFKISPATESHLLKKVVMRICFIVLLTAATLLSSSGAISIPDKANVAKVTIPDTDHVVDTQTLIKRSLRKRNTAVGDEERAVSMVASLERLDSLAEKVPGIIKRFGDRWAYRIMQYNVWLNMIIYPTKLLVLYSSRSDVSGRNAGQNMYMSNKKAKLVPGNTKRAKATAVGSFVKFLKSEGVPEEYVRVDRERDGGGKFGMYLAFNEGKKGKPLARNTAMQYYRPAKRWLLDQFPRHWAALGACLLKMGNMLDNSCLKRDCGCFLSKAPPCLKADMKKMLAYLCVNASCSSDYQDAALLCLLWYLFDRASDLALLHKPDISIDAGTVLFIHFIRMKTSEEQGLSLLPGTKFERWRC</sequence>
<dbReference type="EMBL" id="NCKW01015579">
    <property type="protein sequence ID" value="POM62408.1"/>
    <property type="molecule type" value="Genomic_DNA"/>
</dbReference>
<accession>A0A2P4XA55</accession>
<evidence type="ECO:0000313" key="7">
    <source>
        <dbReference type="EMBL" id="POM62408.1"/>
    </source>
</evidence>
<evidence type="ECO:0000256" key="6">
    <source>
        <dbReference type="RuleBase" id="RU367124"/>
    </source>
</evidence>
<dbReference type="Gene3D" id="1.10.443.10">
    <property type="entry name" value="Intergrase catalytic core"/>
    <property type="match status" value="1"/>
</dbReference>
<comment type="similarity">
    <text evidence="2 6">Belongs to the RxLR effector family.</text>
</comment>
<dbReference type="SUPFAM" id="SSF56349">
    <property type="entry name" value="DNA breaking-rejoining enzymes"/>
    <property type="match status" value="1"/>
</dbReference>
<keyword evidence="8" id="KW-1185">Reference proteome</keyword>
<dbReference type="GO" id="GO:0006310">
    <property type="term" value="P:DNA recombination"/>
    <property type="evidence" value="ECO:0007669"/>
    <property type="project" value="UniProtKB-KW"/>
</dbReference>
<keyword evidence="3 6" id="KW-0964">Secreted</keyword>
<evidence type="ECO:0000256" key="5">
    <source>
        <dbReference type="ARBA" id="ARBA00023172"/>
    </source>
</evidence>
<dbReference type="Proteomes" id="UP000237271">
    <property type="component" value="Unassembled WGS sequence"/>
</dbReference>
<name>A0A2P4XA55_9STRA</name>